<evidence type="ECO:0000313" key="3">
    <source>
        <dbReference type="Proteomes" id="UP001242480"/>
    </source>
</evidence>
<dbReference type="CDD" id="cd01299">
    <property type="entry name" value="Met_dep_hydrolase_A"/>
    <property type="match status" value="1"/>
</dbReference>
<dbReference type="PANTHER" id="PTHR43135:SF3">
    <property type="entry name" value="ALPHA-D-RIBOSE 1-METHYLPHOSPHONATE 5-TRIPHOSPHATE DIPHOSPHATASE"/>
    <property type="match status" value="1"/>
</dbReference>
<reference evidence="2 3" key="1">
    <citation type="submission" date="2023-07" db="EMBL/GenBank/DDBJ databases">
        <title>Genomic Encyclopedia of Type Strains, Phase IV (KMG-IV): sequencing the most valuable type-strain genomes for metagenomic binning, comparative biology and taxonomic classification.</title>
        <authorList>
            <person name="Goeker M."/>
        </authorList>
    </citation>
    <scope>NUCLEOTIDE SEQUENCE [LARGE SCALE GENOMIC DNA]</scope>
    <source>
        <strain evidence="2 3">DSM 19619</strain>
    </source>
</reference>
<dbReference type="Gene3D" id="2.30.40.10">
    <property type="entry name" value="Urease, subunit C, domain 1"/>
    <property type="match status" value="1"/>
</dbReference>
<dbReference type="EMBL" id="JAUSVX010000002">
    <property type="protein sequence ID" value="MDQ0468561.1"/>
    <property type="molecule type" value="Genomic_DNA"/>
</dbReference>
<sequence length="430" mass="46741">MTSYLFRNVIVWDAVDDTPYPGEVLVEGNRITKVARGAGQISAESAADIIDGQGQFLMPGMVEGHCHLSFVGPARNQDLGEIPPEEHLLRTMRNATLLLNHGFTSAYSAASSKIRIDVVVRQEIEDGYLAGPRYRAAGPEITVTGGLGDERKHHGEFASFGMIADGVTEIRRAVRLCCREGVDNVKFNVSGDEFTSNIRAELVSISQEELTAGVETAHDFGKRVATHARAAESVKRALRAGADCIYHCDFADEEALDMLEAQKHRIIVGPAFGLVHNSVFEGDVVGMTKAVVERMGLPRKLEHTIATYKEMRRRGMKVVVGGDYGFTVTPMGQNARDIGHFVKFFGYTPAEALKCATAVGGELMGHKGELGVIREGALADLLLVDGDPLADQSLLVGPDHFAMIMKDGAMVRDPRRKADLTYVYPAGTRI</sequence>
<dbReference type="InterPro" id="IPR032466">
    <property type="entry name" value="Metal_Hydrolase"/>
</dbReference>
<evidence type="ECO:0000313" key="2">
    <source>
        <dbReference type="EMBL" id="MDQ0468561.1"/>
    </source>
</evidence>
<keyword evidence="3" id="KW-1185">Reference proteome</keyword>
<dbReference type="SUPFAM" id="SSF51338">
    <property type="entry name" value="Composite domain of metallo-dependent hydrolases"/>
    <property type="match status" value="1"/>
</dbReference>
<dbReference type="Pfam" id="PF01979">
    <property type="entry name" value="Amidohydro_1"/>
    <property type="match status" value="1"/>
</dbReference>
<accession>A0ABU0J2S8</accession>
<proteinExistence type="predicted"/>
<dbReference type="RefSeq" id="WP_307269938.1">
    <property type="nucleotide sequence ID" value="NZ_JAUSVX010000002.1"/>
</dbReference>
<feature type="domain" description="Amidohydrolase-related" evidence="1">
    <location>
        <begin position="56"/>
        <end position="408"/>
    </location>
</feature>
<dbReference type="InterPro" id="IPR051781">
    <property type="entry name" value="Metallo-dep_Hydrolase"/>
</dbReference>
<dbReference type="Gene3D" id="3.20.20.140">
    <property type="entry name" value="Metal-dependent hydrolases"/>
    <property type="match status" value="1"/>
</dbReference>
<dbReference type="InterPro" id="IPR057744">
    <property type="entry name" value="OTAase-like"/>
</dbReference>
<dbReference type="SUPFAM" id="SSF51556">
    <property type="entry name" value="Metallo-dependent hydrolases"/>
    <property type="match status" value="1"/>
</dbReference>
<dbReference type="PANTHER" id="PTHR43135">
    <property type="entry name" value="ALPHA-D-RIBOSE 1-METHYLPHOSPHONATE 5-TRIPHOSPHATE DIPHOSPHATASE"/>
    <property type="match status" value="1"/>
</dbReference>
<gene>
    <name evidence="2" type="ORF">QO011_001561</name>
</gene>
<protein>
    <submittedName>
        <fullName evidence="2">Imidazolonepropionase-like amidohydrolase</fullName>
    </submittedName>
</protein>
<organism evidence="2 3">
    <name type="scientific">Labrys wisconsinensis</name>
    <dbReference type="NCBI Taxonomy" id="425677"/>
    <lineage>
        <taxon>Bacteria</taxon>
        <taxon>Pseudomonadati</taxon>
        <taxon>Pseudomonadota</taxon>
        <taxon>Alphaproteobacteria</taxon>
        <taxon>Hyphomicrobiales</taxon>
        <taxon>Xanthobacteraceae</taxon>
        <taxon>Labrys</taxon>
    </lineage>
</organism>
<dbReference type="InterPro" id="IPR006680">
    <property type="entry name" value="Amidohydro-rel"/>
</dbReference>
<name>A0ABU0J2S8_9HYPH</name>
<dbReference type="InterPro" id="IPR011059">
    <property type="entry name" value="Metal-dep_hydrolase_composite"/>
</dbReference>
<comment type="caution">
    <text evidence="2">The sequence shown here is derived from an EMBL/GenBank/DDBJ whole genome shotgun (WGS) entry which is preliminary data.</text>
</comment>
<dbReference type="Proteomes" id="UP001242480">
    <property type="component" value="Unassembled WGS sequence"/>
</dbReference>
<evidence type="ECO:0000259" key="1">
    <source>
        <dbReference type="Pfam" id="PF01979"/>
    </source>
</evidence>